<organism evidence="1 2">
    <name type="scientific">Paenibacillus alvei</name>
    <name type="common">Bacillus alvei</name>
    <dbReference type="NCBI Taxonomy" id="44250"/>
    <lineage>
        <taxon>Bacteria</taxon>
        <taxon>Bacillati</taxon>
        <taxon>Bacillota</taxon>
        <taxon>Bacilli</taxon>
        <taxon>Bacillales</taxon>
        <taxon>Paenibacillaceae</taxon>
        <taxon>Paenibacillus</taxon>
    </lineage>
</organism>
<proteinExistence type="predicted"/>
<name>A0A383R3X8_PAEAL</name>
<reference evidence="2" key="1">
    <citation type="submission" date="2018-08" db="EMBL/GenBank/DDBJ databases">
        <authorList>
            <person name="Chevrot R."/>
        </authorList>
    </citation>
    <scope>NUCLEOTIDE SEQUENCE [LARGE SCALE GENOMIC DNA]</scope>
</reference>
<dbReference type="EMBL" id="LS992241">
    <property type="protein sequence ID" value="SYX81815.1"/>
    <property type="molecule type" value="Genomic_DNA"/>
</dbReference>
<dbReference type="AlphaFoldDB" id="A0A383R3X8"/>
<accession>A0A383R3X8</accession>
<evidence type="ECO:0000313" key="1">
    <source>
        <dbReference type="EMBL" id="SYX81815.1"/>
    </source>
</evidence>
<sequence length="50" mass="5522">MAAKELTILFVVVNKFYLVPTPPGFTANPATPPVKSAILHFRLWADPRQG</sequence>
<gene>
    <name evidence="1" type="ORF">PBLR_10234</name>
</gene>
<dbReference type="Proteomes" id="UP000304148">
    <property type="component" value="Chromosome"/>
</dbReference>
<protein>
    <submittedName>
        <fullName evidence="1">Uncharacterized protein</fullName>
    </submittedName>
</protein>
<evidence type="ECO:0000313" key="2">
    <source>
        <dbReference type="Proteomes" id="UP000304148"/>
    </source>
</evidence>